<dbReference type="GO" id="GO:0016879">
    <property type="term" value="F:ligase activity, forming carbon-nitrogen bonds"/>
    <property type="evidence" value="ECO:0007669"/>
    <property type="project" value="TreeGrafter"/>
</dbReference>
<name>A0A0Q3QKS9_9BACI</name>
<comment type="caution">
    <text evidence="1">The sequence shown here is derived from an EMBL/GenBank/DDBJ whole genome shotgun (WGS) entry which is preliminary data.</text>
</comment>
<dbReference type="RefSeq" id="WP_231690037.1">
    <property type="nucleotide sequence ID" value="NZ_CP041305.1"/>
</dbReference>
<dbReference type="AlphaFoldDB" id="A0A0Q3QKS9"/>
<protein>
    <recommendedName>
        <fullName evidence="3">ATP-grasp domain-containing protein</fullName>
    </recommendedName>
</protein>
<sequence>MTFSLLPITIIPAKMFHPNDECLKISHALINYWDIDTSKPITISVGGNQTLAMIEGAAISKNEIIFEEGLFQKLSIPIQESQWVSSFSRTSHTLTLGPVIGILTDYTESEKEPHFRSIHAFCKELHDLVTEIGGFLFVFQLADWTDTTLEGYYYQNNHWQKSSLPLPAVIYNRIHSRRLEASHLFETFKTKIKGKQILIFNDHFLSKSIVHHLLYSEEYMKPYLPETWMLTEHSLQEMLKKYSSIFIKPIHGSQGRNIIKAINENEALQVKISTGTNKDRTFQFTDHIQFYQWLLPHLKKRTYLIQQAIPLMSYKNRQLDFRILCHKNFQNTWKVTSAVARLSDDQQFVSNIARGGEIMKPIHILSILSNRETAIQQLKLMKELAIEASSIVSQMSDGFIGELGVDIGVDEEGKLWIIEINSKPSKNFEAESNKIRPSAKALLEYCTFLSFSKGRYD</sequence>
<organism evidence="1 2">
    <name type="scientific">Cytobacillus solani</name>
    <dbReference type="NCBI Taxonomy" id="1637975"/>
    <lineage>
        <taxon>Bacteria</taxon>
        <taxon>Bacillati</taxon>
        <taxon>Bacillota</taxon>
        <taxon>Bacilli</taxon>
        <taxon>Bacillales</taxon>
        <taxon>Bacillaceae</taxon>
        <taxon>Cytobacillus</taxon>
    </lineage>
</organism>
<dbReference type="GO" id="GO:0005737">
    <property type="term" value="C:cytoplasm"/>
    <property type="evidence" value="ECO:0007669"/>
    <property type="project" value="TreeGrafter"/>
</dbReference>
<dbReference type="Pfam" id="PF14398">
    <property type="entry name" value="ATPgrasp_YheCD"/>
    <property type="match status" value="1"/>
</dbReference>
<dbReference type="PANTHER" id="PTHR21621">
    <property type="entry name" value="RIBOSOMAL PROTEIN S6 MODIFICATION PROTEIN"/>
    <property type="match status" value="1"/>
</dbReference>
<accession>A0A0Q3QKS9</accession>
<dbReference type="PANTHER" id="PTHR21621:SF0">
    <property type="entry name" value="BETA-CITRYLGLUTAMATE SYNTHASE B-RELATED"/>
    <property type="match status" value="1"/>
</dbReference>
<dbReference type="PATRIC" id="fig|1637975.4.peg.1403"/>
<evidence type="ECO:0000313" key="1">
    <source>
        <dbReference type="EMBL" id="KQL18561.1"/>
    </source>
</evidence>
<dbReference type="Gene3D" id="3.30.470.20">
    <property type="entry name" value="ATP-grasp fold, B domain"/>
    <property type="match status" value="1"/>
</dbReference>
<dbReference type="InterPro" id="IPR026838">
    <property type="entry name" value="YheC/D"/>
</dbReference>
<dbReference type="SUPFAM" id="SSF56059">
    <property type="entry name" value="Glutathione synthetase ATP-binding domain-like"/>
    <property type="match status" value="1"/>
</dbReference>
<gene>
    <name evidence="1" type="ORF">AN957_08275</name>
</gene>
<proteinExistence type="predicted"/>
<evidence type="ECO:0008006" key="3">
    <source>
        <dbReference type="Google" id="ProtNLM"/>
    </source>
</evidence>
<reference evidence="1 2" key="1">
    <citation type="submission" date="2015-09" db="EMBL/GenBank/DDBJ databases">
        <title>Genome sequencing project for genomic taxonomy and phylogenomics of Bacillus-like bacteria.</title>
        <authorList>
            <person name="Liu B."/>
            <person name="Wang J."/>
            <person name="Zhu Y."/>
            <person name="Liu G."/>
            <person name="Chen Q."/>
            <person name="Chen Z."/>
            <person name="Lan J."/>
            <person name="Che J."/>
            <person name="Ge C."/>
            <person name="Shi H."/>
            <person name="Pan Z."/>
            <person name="Liu X."/>
        </authorList>
    </citation>
    <scope>NUCLEOTIDE SEQUENCE [LARGE SCALE GENOMIC DNA]</scope>
    <source>
        <strain evidence="1 2">FJAT-18043</strain>
    </source>
</reference>
<dbReference type="EMBL" id="LJIX01000006">
    <property type="protein sequence ID" value="KQL18561.1"/>
    <property type="molecule type" value="Genomic_DNA"/>
</dbReference>
<keyword evidence="2" id="KW-1185">Reference proteome</keyword>
<dbReference type="STRING" id="1637975.AN957_08275"/>
<evidence type="ECO:0000313" key="2">
    <source>
        <dbReference type="Proteomes" id="UP000050996"/>
    </source>
</evidence>
<dbReference type="Proteomes" id="UP000050996">
    <property type="component" value="Unassembled WGS sequence"/>
</dbReference>